<dbReference type="GO" id="GO:0016020">
    <property type="term" value="C:membrane"/>
    <property type="evidence" value="ECO:0007669"/>
    <property type="project" value="TreeGrafter"/>
</dbReference>
<accession>A0A8B9NRQ2</accession>
<keyword evidence="4" id="KW-0393">Immunoglobulin domain</keyword>
<evidence type="ECO:0000256" key="4">
    <source>
        <dbReference type="ARBA" id="ARBA00023319"/>
    </source>
</evidence>
<sequence length="866" mass="98007">GSVPQTLNKVERDSLELKCEVSKSTTQHSHVSIAWYRQRGSEAPVEVISLSRDFVLRAGGAYAQRQATGDVRLDKVGETTSKLTIYNLHPSDQGEFYCEAAEWIQDPDKSWYAMTRKRSQGAIVNEFSVRLETEKRTYIVGEPVEFRCTLEAQNIPDRYFSISWAFNSSLIASLGPNAVPVLNNEFAQREALGQLKVAKESDNVFVLKIYRLRLEDSGKYNCRVTEREKTVTGDFIDKESKRPKNIPITVLPLSNISLEIINNASNVLEGESLRFGCNVRSGFGPQSRFSVAWQLVDKLNRRSEIVRLDREGTLQPGPSYAERSSYGGIQVEQVRPGSFTLEIFNSVKADEGHYECRVAEWTRTLDGEWQMVGERHTGTPVSITALGEYSRQAGFAVTAISRTPGVTYNESFDLQCIIKPHYPSWVPVSVTWRFQPAGSTEFHDLVTFTRDGGVQWGDRYAGFRTRTAIEKAESSNNVRLSISRASDTEAGKYQCVAELWRKNYNSSWTRLADRTSNLLEIRVLRPGDKSKRSITLVENRPIPLNCSVKSQTSPDSHFAVLWYVHKPSDADGKLILKTTHSSAFEYGTYAEEEGLRGRLQFERSASGGLFSLTVQRAEVRDSGSYYCHVEEWLLSPNHAWYKLAEEVSGRTEVTVKQPDNRLQVNQTYKNITVLENQWVTLECLVSSRTSPSSQLSVEWYVWRPGHPEKEAVVRLSRQSTLHYGDLAALGDLRSRLHLESPSPGLYHLSIQNATVRDSGAYDCRVEEWLLDPSDRWYKRAEDLSGLITLTVKQPGEEDLVPTTLSSALPFWTECMSHHLSAINSGSGQNTARRAWNFGTTASAYLFFYSTFGRFSRICFQFYSRFD</sequence>
<reference evidence="6" key="1">
    <citation type="submission" date="2025-08" db="UniProtKB">
        <authorList>
            <consortium name="Ensembl"/>
        </authorList>
    </citation>
    <scope>IDENTIFICATION</scope>
</reference>
<dbReference type="FunFam" id="2.60.40.10:FF:000674">
    <property type="entry name" value="Immunoglobulin superfamily member 3"/>
    <property type="match status" value="1"/>
</dbReference>
<dbReference type="Ensembl" id="ENSANIT00000027663.1">
    <property type="protein sequence ID" value="ENSANIP00000026772.1"/>
    <property type="gene ID" value="ENSANIG00000017943.1"/>
</dbReference>
<dbReference type="FunFam" id="2.60.40.10:FF:000932">
    <property type="entry name" value="Immunoglobulin superfamily member 3"/>
    <property type="match status" value="1"/>
</dbReference>
<keyword evidence="2" id="KW-1015">Disulfide bond</keyword>
<dbReference type="Pfam" id="PF07686">
    <property type="entry name" value="V-set"/>
    <property type="match status" value="3"/>
</dbReference>
<dbReference type="PANTHER" id="PTHR12207">
    <property type="entry name" value="V-SET AND TRANSMEMBRANE DOMAIN-CONTAINING PROTEIN"/>
    <property type="match status" value="1"/>
</dbReference>
<feature type="domain" description="Ig-like" evidence="5">
    <location>
        <begin position="1"/>
        <end position="100"/>
    </location>
</feature>
<organism evidence="6 7">
    <name type="scientific">Accipiter nisus</name>
    <name type="common">Eurasian sparrowhawk</name>
    <dbReference type="NCBI Taxonomy" id="211598"/>
    <lineage>
        <taxon>Eukaryota</taxon>
        <taxon>Metazoa</taxon>
        <taxon>Chordata</taxon>
        <taxon>Craniata</taxon>
        <taxon>Vertebrata</taxon>
        <taxon>Euteleostomi</taxon>
        <taxon>Archelosauria</taxon>
        <taxon>Archosauria</taxon>
        <taxon>Dinosauria</taxon>
        <taxon>Saurischia</taxon>
        <taxon>Theropoda</taxon>
        <taxon>Coelurosauria</taxon>
        <taxon>Aves</taxon>
        <taxon>Neognathae</taxon>
        <taxon>Neoaves</taxon>
        <taxon>Telluraves</taxon>
        <taxon>Accipitrimorphae</taxon>
        <taxon>Accipitriformes</taxon>
        <taxon>Accipitridae</taxon>
        <taxon>Accipitrinae</taxon>
        <taxon>Accipiter</taxon>
    </lineage>
</organism>
<feature type="domain" description="Ig-like" evidence="5">
    <location>
        <begin position="526"/>
        <end position="648"/>
    </location>
</feature>
<dbReference type="CDD" id="cd00099">
    <property type="entry name" value="IgV"/>
    <property type="match status" value="2"/>
</dbReference>
<dbReference type="SUPFAM" id="SSF48726">
    <property type="entry name" value="Immunoglobulin"/>
    <property type="match status" value="6"/>
</dbReference>
<proteinExistence type="predicted"/>
<dbReference type="SMART" id="SM00406">
    <property type="entry name" value="IGv"/>
    <property type="match status" value="3"/>
</dbReference>
<evidence type="ECO:0000313" key="7">
    <source>
        <dbReference type="Proteomes" id="UP000694541"/>
    </source>
</evidence>
<name>A0A8B9NRQ2_9AVES</name>
<dbReference type="PANTHER" id="PTHR12207:SF21">
    <property type="entry name" value="IMMUNOGLOBULIN SUPERFAMILY MEMBER 3"/>
    <property type="match status" value="1"/>
</dbReference>
<dbReference type="PROSITE" id="PS50835">
    <property type="entry name" value="IG_LIKE"/>
    <property type="match status" value="6"/>
</dbReference>
<feature type="domain" description="Ig-like" evidence="5">
    <location>
        <begin position="658"/>
        <end position="784"/>
    </location>
</feature>
<evidence type="ECO:0000256" key="2">
    <source>
        <dbReference type="ARBA" id="ARBA00023157"/>
    </source>
</evidence>
<evidence type="ECO:0000256" key="3">
    <source>
        <dbReference type="ARBA" id="ARBA00023180"/>
    </source>
</evidence>
<dbReference type="FunFam" id="2.60.40.10:FF:000689">
    <property type="entry name" value="Immunoglobulin superfamily member 3"/>
    <property type="match status" value="1"/>
</dbReference>
<dbReference type="AlphaFoldDB" id="A0A8B9NRQ2"/>
<keyword evidence="1" id="KW-0732">Signal</keyword>
<feature type="domain" description="Ig-like" evidence="5">
    <location>
        <begin position="243"/>
        <end position="366"/>
    </location>
</feature>
<keyword evidence="7" id="KW-1185">Reference proteome</keyword>
<keyword evidence="3" id="KW-0325">Glycoprotein</keyword>
<dbReference type="InterPro" id="IPR013783">
    <property type="entry name" value="Ig-like_fold"/>
</dbReference>
<dbReference type="Gene3D" id="2.60.40.10">
    <property type="entry name" value="Immunoglobulins"/>
    <property type="match status" value="6"/>
</dbReference>
<dbReference type="FunFam" id="2.60.40.10:FF:000491">
    <property type="entry name" value="Immunoglobulin superfamily, member 3"/>
    <property type="match status" value="1"/>
</dbReference>
<feature type="domain" description="Ig-like" evidence="5">
    <location>
        <begin position="141"/>
        <end position="232"/>
    </location>
</feature>
<dbReference type="InterPro" id="IPR013106">
    <property type="entry name" value="Ig_V-set"/>
</dbReference>
<evidence type="ECO:0000313" key="6">
    <source>
        <dbReference type="Ensembl" id="ENSANIP00000026772.1"/>
    </source>
</evidence>
<dbReference type="SMART" id="SM00409">
    <property type="entry name" value="IG"/>
    <property type="match status" value="6"/>
</dbReference>
<protein>
    <recommendedName>
        <fullName evidence="5">Ig-like domain-containing protein</fullName>
    </recommendedName>
</protein>
<dbReference type="InterPro" id="IPR051102">
    <property type="entry name" value="IgSF_V-set/TM_domain"/>
</dbReference>
<dbReference type="Proteomes" id="UP000694541">
    <property type="component" value="Unplaced"/>
</dbReference>
<dbReference type="FunFam" id="2.60.40.10:FF:000604">
    <property type="entry name" value="immunoglobulin superfamily member 3"/>
    <property type="match status" value="1"/>
</dbReference>
<dbReference type="InterPro" id="IPR036179">
    <property type="entry name" value="Ig-like_dom_sf"/>
</dbReference>
<evidence type="ECO:0000256" key="1">
    <source>
        <dbReference type="ARBA" id="ARBA00022729"/>
    </source>
</evidence>
<reference evidence="6" key="2">
    <citation type="submission" date="2025-09" db="UniProtKB">
        <authorList>
            <consortium name="Ensembl"/>
        </authorList>
    </citation>
    <scope>IDENTIFICATION</scope>
</reference>
<evidence type="ECO:0000259" key="5">
    <source>
        <dbReference type="PROSITE" id="PS50835"/>
    </source>
</evidence>
<feature type="domain" description="Ig-like" evidence="5">
    <location>
        <begin position="380"/>
        <end position="512"/>
    </location>
</feature>
<dbReference type="InterPro" id="IPR007110">
    <property type="entry name" value="Ig-like_dom"/>
</dbReference>
<dbReference type="InterPro" id="IPR003599">
    <property type="entry name" value="Ig_sub"/>
</dbReference>